<keyword evidence="2" id="KW-1185">Reference proteome</keyword>
<dbReference type="OrthoDB" id="382909at2157"/>
<name>A0A7D5TBK6_9EURY</name>
<reference evidence="1 2" key="1">
    <citation type="submission" date="2020-07" db="EMBL/GenBank/DDBJ databases">
        <title>Halosimplex litoreum sp. nov. and Halosimplex rubrum sp. nov., isolated from different salt environments.</title>
        <authorList>
            <person name="Cui H."/>
        </authorList>
    </citation>
    <scope>NUCLEOTIDE SEQUENCE [LARGE SCALE GENOMIC DNA]</scope>
    <source>
        <strain evidence="1 2">R2</strain>
    </source>
</reference>
<gene>
    <name evidence="1" type="ORF">HZS54_20100</name>
</gene>
<dbReference type="GeneID" id="56084943"/>
<dbReference type="Proteomes" id="UP000509346">
    <property type="component" value="Chromosome"/>
</dbReference>
<dbReference type="KEGG" id="hpel:HZS54_20100"/>
<dbReference type="AlphaFoldDB" id="A0A7D5TBK6"/>
<sequence length="157" mass="18113">MIDQIDDEDVTCREIESEAFLETYALSDEYHDFEEETRTVVTDVPCCKVAFIEEECSYCSARLSDVRVVGDAPESMDEYRRLLYDVYEWFFDDPRSHDRFSLSGGITAEGRNMQLVITSNLKDVVEYARDDAEMAVGKQSREEIWTKVLGPEYADAD</sequence>
<accession>A0A7D5TBK6</accession>
<protein>
    <submittedName>
        <fullName evidence="1">Uncharacterized protein</fullName>
    </submittedName>
</protein>
<evidence type="ECO:0000313" key="2">
    <source>
        <dbReference type="Proteomes" id="UP000509346"/>
    </source>
</evidence>
<dbReference type="EMBL" id="CP058909">
    <property type="protein sequence ID" value="QLH83790.1"/>
    <property type="molecule type" value="Genomic_DNA"/>
</dbReference>
<evidence type="ECO:0000313" key="1">
    <source>
        <dbReference type="EMBL" id="QLH83790.1"/>
    </source>
</evidence>
<dbReference type="RefSeq" id="WP_179918832.1">
    <property type="nucleotide sequence ID" value="NZ_CP058909.1"/>
</dbReference>
<organism evidence="1 2">
    <name type="scientific">Halosimplex pelagicum</name>
    <dbReference type="NCBI Taxonomy" id="869886"/>
    <lineage>
        <taxon>Archaea</taxon>
        <taxon>Methanobacteriati</taxon>
        <taxon>Methanobacteriota</taxon>
        <taxon>Stenosarchaea group</taxon>
        <taxon>Halobacteria</taxon>
        <taxon>Halobacteriales</taxon>
        <taxon>Haloarculaceae</taxon>
        <taxon>Halosimplex</taxon>
    </lineage>
</organism>
<proteinExistence type="predicted"/>